<keyword evidence="18" id="KW-1185">Reference proteome</keyword>
<evidence type="ECO:0000256" key="4">
    <source>
        <dbReference type="ARBA" id="ARBA00013174"/>
    </source>
</evidence>
<evidence type="ECO:0000256" key="2">
    <source>
        <dbReference type="ARBA" id="ARBA00004127"/>
    </source>
</evidence>
<dbReference type="RefSeq" id="WP_068414372.1">
    <property type="nucleotide sequence ID" value="NZ_LRDB01000012.1"/>
</dbReference>
<comment type="similarity">
    <text evidence="3 15">Belongs to the CDP-alcohol phosphatidyltransferase class-I family.</text>
</comment>
<evidence type="ECO:0000256" key="16">
    <source>
        <dbReference type="SAM" id="Phobius"/>
    </source>
</evidence>
<dbReference type="GO" id="GO:0012505">
    <property type="term" value="C:endomembrane system"/>
    <property type="evidence" value="ECO:0007669"/>
    <property type="project" value="UniProtKB-SubCell"/>
</dbReference>
<comment type="subcellular location">
    <subcellularLocation>
        <location evidence="2">Endomembrane system</location>
        <topology evidence="2">Multi-pass membrane protein</topology>
    </subcellularLocation>
</comment>
<comment type="caution">
    <text evidence="17">The sequence shown here is derived from an EMBL/GenBank/DDBJ whole genome shotgun (WGS) entry which is preliminary data.</text>
</comment>
<evidence type="ECO:0000313" key="17">
    <source>
        <dbReference type="EMBL" id="KYG78753.1"/>
    </source>
</evidence>
<feature type="transmembrane region" description="Helical" evidence="16">
    <location>
        <begin position="123"/>
        <end position="144"/>
    </location>
</feature>
<evidence type="ECO:0000256" key="7">
    <source>
        <dbReference type="ARBA" id="ARBA00022679"/>
    </source>
</evidence>
<evidence type="ECO:0000256" key="8">
    <source>
        <dbReference type="ARBA" id="ARBA00022692"/>
    </source>
</evidence>
<proteinExistence type="inferred from homology"/>
<evidence type="ECO:0000256" key="6">
    <source>
        <dbReference type="ARBA" id="ARBA00022516"/>
    </source>
</evidence>
<dbReference type="Gene3D" id="1.20.120.1760">
    <property type="match status" value="1"/>
</dbReference>
<dbReference type="NCBIfam" id="TIGR00473">
    <property type="entry name" value="pssA"/>
    <property type="match status" value="1"/>
</dbReference>
<evidence type="ECO:0000256" key="3">
    <source>
        <dbReference type="ARBA" id="ARBA00010441"/>
    </source>
</evidence>
<keyword evidence="13" id="KW-1208">Phospholipid metabolism</keyword>
<protein>
    <recommendedName>
        <fullName evidence="5">CDP-diacylglycerol--serine O-phosphatidyltransferase</fullName>
        <ecNumber evidence="4">2.7.8.8</ecNumber>
    </recommendedName>
    <alternativeName>
        <fullName evidence="14">Phosphatidylserine synthase</fullName>
    </alternativeName>
</protein>
<evidence type="ECO:0000256" key="9">
    <source>
        <dbReference type="ARBA" id="ARBA00022989"/>
    </source>
</evidence>
<evidence type="ECO:0000256" key="13">
    <source>
        <dbReference type="ARBA" id="ARBA00023264"/>
    </source>
</evidence>
<keyword evidence="7 15" id="KW-0808">Transferase</keyword>
<comment type="catalytic activity">
    <reaction evidence="1">
        <text>a CDP-1,2-diacyl-sn-glycerol + L-serine = a 1,2-diacyl-sn-glycero-3-phospho-L-serine + CMP + H(+)</text>
        <dbReference type="Rhea" id="RHEA:16913"/>
        <dbReference type="ChEBI" id="CHEBI:15378"/>
        <dbReference type="ChEBI" id="CHEBI:33384"/>
        <dbReference type="ChEBI" id="CHEBI:57262"/>
        <dbReference type="ChEBI" id="CHEBI:58332"/>
        <dbReference type="ChEBI" id="CHEBI:60377"/>
        <dbReference type="EC" id="2.7.8.8"/>
    </reaction>
</comment>
<dbReference type="EMBL" id="LRDB01000012">
    <property type="protein sequence ID" value="KYG78753.1"/>
    <property type="molecule type" value="Genomic_DNA"/>
</dbReference>
<evidence type="ECO:0000256" key="14">
    <source>
        <dbReference type="ARBA" id="ARBA00032361"/>
    </source>
</evidence>
<gene>
    <name evidence="17" type="ORF">AWN68_03740</name>
</gene>
<name>A0A150XJ82_9BACT</name>
<feature type="transmembrane region" description="Helical" evidence="16">
    <location>
        <begin position="38"/>
        <end position="56"/>
    </location>
</feature>
<dbReference type="OrthoDB" id="9777147at2"/>
<dbReference type="PROSITE" id="PS00379">
    <property type="entry name" value="CDP_ALCOHOL_P_TRANSF"/>
    <property type="match status" value="1"/>
</dbReference>
<dbReference type="InterPro" id="IPR050324">
    <property type="entry name" value="CDP-alcohol_PTase-I"/>
</dbReference>
<dbReference type="PANTHER" id="PTHR14269:SF61">
    <property type="entry name" value="CDP-DIACYLGLYCEROL--SERINE O-PHOSPHATIDYLTRANSFERASE"/>
    <property type="match status" value="1"/>
</dbReference>
<evidence type="ECO:0000256" key="11">
    <source>
        <dbReference type="ARBA" id="ARBA00023136"/>
    </source>
</evidence>
<dbReference type="InterPro" id="IPR043130">
    <property type="entry name" value="CDP-OH_PTrfase_TM_dom"/>
</dbReference>
<reference evidence="17 18" key="1">
    <citation type="submission" date="2016-01" db="EMBL/GenBank/DDBJ databases">
        <title>Genome sequencing of Roseivirga echinicomitans KMM 6058.</title>
        <authorList>
            <person name="Selvaratnam C."/>
            <person name="Thevarajoo S."/>
            <person name="Goh K.M."/>
            <person name="Ee R."/>
            <person name="Chan K.-G."/>
            <person name="Chong C.S."/>
        </authorList>
    </citation>
    <scope>NUCLEOTIDE SEQUENCE [LARGE SCALE GENOMIC DNA]</scope>
    <source>
        <strain evidence="17 18">KMM 6058</strain>
    </source>
</reference>
<feature type="transmembrane region" description="Helical" evidence="16">
    <location>
        <begin position="68"/>
        <end position="88"/>
    </location>
</feature>
<keyword evidence="11 16" id="KW-0472">Membrane</keyword>
<sequence>MEPIKKAIPNLFTLANLSCGTVGIILSFQGEIETACYLIWLAAGFDFLDGFLARILKAQSEIGKQLDSLADLITFGLLPAILYYHMLVGKIDSPLEYAGVLIAVFSALRLAKFNVDENQTTSFTGLTTTANGIFTSTLPLIIVGDTFMSGSLANEWVLFTCAIVFSLLMVAPVTLLSFKFSNFTVKDNWQRFLLILLSIVLIVIFKTAAVPLIIVVYLLLSLLTQPAHKKIA</sequence>
<dbReference type="Pfam" id="PF01066">
    <property type="entry name" value="CDP-OH_P_transf"/>
    <property type="match status" value="1"/>
</dbReference>
<dbReference type="InterPro" id="IPR048254">
    <property type="entry name" value="CDP_ALCOHOL_P_TRANSF_CS"/>
</dbReference>
<keyword evidence="6" id="KW-0444">Lipid biosynthesis</keyword>
<dbReference type="InterPro" id="IPR000462">
    <property type="entry name" value="CDP-OH_P_trans"/>
</dbReference>
<evidence type="ECO:0000313" key="18">
    <source>
        <dbReference type="Proteomes" id="UP000075615"/>
    </source>
</evidence>
<keyword evidence="12" id="KW-0594">Phospholipid biosynthesis</keyword>
<dbReference type="AlphaFoldDB" id="A0A150XJ82"/>
<dbReference type="GO" id="GO:0008654">
    <property type="term" value="P:phospholipid biosynthetic process"/>
    <property type="evidence" value="ECO:0007669"/>
    <property type="project" value="UniProtKB-KW"/>
</dbReference>
<feature type="transmembrane region" description="Helical" evidence="16">
    <location>
        <begin position="156"/>
        <end position="180"/>
    </location>
</feature>
<feature type="transmembrane region" description="Helical" evidence="16">
    <location>
        <begin position="192"/>
        <end position="220"/>
    </location>
</feature>
<dbReference type="Proteomes" id="UP000075615">
    <property type="component" value="Unassembled WGS sequence"/>
</dbReference>
<accession>A0A150XJ82</accession>
<dbReference type="STRING" id="296218.AWN68_03740"/>
<keyword evidence="10" id="KW-0443">Lipid metabolism</keyword>
<dbReference type="PANTHER" id="PTHR14269">
    <property type="entry name" value="CDP-DIACYLGLYCEROL--GLYCEROL-3-PHOSPHATE 3-PHOSPHATIDYLTRANSFERASE-RELATED"/>
    <property type="match status" value="1"/>
</dbReference>
<evidence type="ECO:0000256" key="10">
    <source>
        <dbReference type="ARBA" id="ARBA00023098"/>
    </source>
</evidence>
<evidence type="ECO:0000256" key="12">
    <source>
        <dbReference type="ARBA" id="ARBA00023209"/>
    </source>
</evidence>
<keyword evidence="8 16" id="KW-0812">Transmembrane</keyword>
<dbReference type="InterPro" id="IPR004533">
    <property type="entry name" value="CDP-diaglyc--ser_O-PTrfase"/>
</dbReference>
<feature type="transmembrane region" description="Helical" evidence="16">
    <location>
        <begin position="7"/>
        <end position="26"/>
    </location>
</feature>
<dbReference type="EC" id="2.7.8.8" evidence="4"/>
<dbReference type="GO" id="GO:0003882">
    <property type="term" value="F:CDP-diacylglycerol-serine O-phosphatidyltransferase activity"/>
    <property type="evidence" value="ECO:0007669"/>
    <property type="project" value="UniProtKB-EC"/>
</dbReference>
<dbReference type="GO" id="GO:0016020">
    <property type="term" value="C:membrane"/>
    <property type="evidence" value="ECO:0007669"/>
    <property type="project" value="InterPro"/>
</dbReference>
<evidence type="ECO:0000256" key="1">
    <source>
        <dbReference type="ARBA" id="ARBA00000287"/>
    </source>
</evidence>
<organism evidence="17 18">
    <name type="scientific">Roseivirga echinicomitans</name>
    <dbReference type="NCBI Taxonomy" id="296218"/>
    <lineage>
        <taxon>Bacteria</taxon>
        <taxon>Pseudomonadati</taxon>
        <taxon>Bacteroidota</taxon>
        <taxon>Cytophagia</taxon>
        <taxon>Cytophagales</taxon>
        <taxon>Roseivirgaceae</taxon>
        <taxon>Roseivirga</taxon>
    </lineage>
</organism>
<evidence type="ECO:0000256" key="15">
    <source>
        <dbReference type="RuleBase" id="RU003750"/>
    </source>
</evidence>
<keyword evidence="9 16" id="KW-1133">Transmembrane helix</keyword>
<evidence type="ECO:0000256" key="5">
    <source>
        <dbReference type="ARBA" id="ARBA00017171"/>
    </source>
</evidence>